<dbReference type="NCBIfam" id="TIGR02433">
    <property type="entry name" value="lysidine_TilS_C"/>
    <property type="match status" value="1"/>
</dbReference>
<dbReference type="HAMAP" id="MF_01161">
    <property type="entry name" value="tRNA_Ile_lys_synt"/>
    <property type="match status" value="1"/>
</dbReference>
<dbReference type="Gene3D" id="1.20.59.20">
    <property type="match status" value="1"/>
</dbReference>
<keyword evidence="5 8" id="KW-0547">Nucleotide-binding</keyword>
<dbReference type="SUPFAM" id="SSF82829">
    <property type="entry name" value="MesJ substrate recognition domain-like"/>
    <property type="match status" value="1"/>
</dbReference>
<dbReference type="GO" id="GO:0005524">
    <property type="term" value="F:ATP binding"/>
    <property type="evidence" value="ECO:0007669"/>
    <property type="project" value="UniProtKB-UniRule"/>
</dbReference>
<evidence type="ECO:0000256" key="2">
    <source>
        <dbReference type="ARBA" id="ARBA00022490"/>
    </source>
</evidence>
<reference evidence="11" key="1">
    <citation type="submission" date="2018-09" db="EMBL/GenBank/DDBJ databases">
        <authorList>
            <person name="Zhu H."/>
        </authorList>
    </citation>
    <scope>NUCLEOTIDE SEQUENCE [LARGE SCALE GENOMIC DNA]</scope>
    <source>
        <strain evidence="11">K1R23-30</strain>
    </source>
</reference>
<comment type="similarity">
    <text evidence="8">Belongs to the tRNA(Ile)-lysidine synthase family.</text>
</comment>
<dbReference type="InterPro" id="IPR012796">
    <property type="entry name" value="Lysidine-tRNA-synth_C"/>
</dbReference>
<dbReference type="InterPro" id="IPR011063">
    <property type="entry name" value="TilS/TtcA_N"/>
</dbReference>
<evidence type="ECO:0000256" key="8">
    <source>
        <dbReference type="HAMAP-Rule" id="MF_01161"/>
    </source>
</evidence>
<dbReference type="EC" id="6.3.4.19" evidence="8"/>
<dbReference type="CDD" id="cd01992">
    <property type="entry name" value="TilS_N"/>
    <property type="match status" value="1"/>
</dbReference>
<dbReference type="Gene3D" id="3.40.50.620">
    <property type="entry name" value="HUPs"/>
    <property type="match status" value="1"/>
</dbReference>
<dbReference type="OrthoDB" id="9807403at2"/>
<comment type="subcellular location">
    <subcellularLocation>
        <location evidence="1 8">Cytoplasm</location>
    </subcellularLocation>
</comment>
<dbReference type="SMART" id="SM00977">
    <property type="entry name" value="TilS_C"/>
    <property type="match status" value="1"/>
</dbReference>
<sequence>MDVTGTSNGPLALNETFERALEVILARVAVPDALPQEPPATFVNPPISIALAYSGGLDSAVLLHLARHYTSTRRICLHAFHIHHGLSPNADAWSAHCEQECARLSVHFDVRRVQVAGREKQGTEQAARLIRYAALGQLCREHGVALLLTAHHQDDQAETVLLQLLRGSGVAGLSGMEPVNTAPGLLGDDRLMIGRPLLDVSRSRLEQFMRQCGIRHIEDESNEDPRYARNALRHKVMPVLSANFPGFQQRFARSAQHAQSAQRLLDELAAQDLAACRDGEGIALGRLEKLNGDRIDNVLRYWFATRGVRMPATAWLQEMRAQLFNAKEDARIRVTHADCEIRRHRDHVFITPRHDDADLDVAPIHFRWQGEASIHFAAFQGTLHFEHAEEGVNADWLQGQKLQIRLRSGGERLRLAANRPSRALKYHYQALDIPHWQRLRLPLVMSDQHLVFAAGIGMHWEISSSEADNSRNFVRLRWEQDRIQKSPDF</sequence>
<dbReference type="InterPro" id="IPR015262">
    <property type="entry name" value="tRNA_Ile_lys_synt_subst-bd"/>
</dbReference>
<dbReference type="Pfam" id="PF01171">
    <property type="entry name" value="ATP_bind_3"/>
    <property type="match status" value="1"/>
</dbReference>
<protein>
    <recommendedName>
        <fullName evidence="8">tRNA(Ile)-lysidine synthase</fullName>
        <ecNumber evidence="8">6.3.4.19</ecNumber>
    </recommendedName>
    <alternativeName>
        <fullName evidence="8">tRNA(Ile)-2-lysyl-cytidine synthase</fullName>
    </alternativeName>
    <alternativeName>
        <fullName evidence="8">tRNA(Ile)-lysidine synthetase</fullName>
    </alternativeName>
</protein>
<keyword evidence="2 8" id="KW-0963">Cytoplasm</keyword>
<evidence type="ECO:0000256" key="3">
    <source>
        <dbReference type="ARBA" id="ARBA00022598"/>
    </source>
</evidence>
<evidence type="ECO:0000256" key="1">
    <source>
        <dbReference type="ARBA" id="ARBA00004496"/>
    </source>
</evidence>
<comment type="domain">
    <text evidence="8">The N-terminal region contains the highly conserved SGGXDS motif, predicted to be a P-loop motif involved in ATP binding.</text>
</comment>
<dbReference type="GO" id="GO:0006400">
    <property type="term" value="P:tRNA modification"/>
    <property type="evidence" value="ECO:0007669"/>
    <property type="project" value="UniProtKB-UniRule"/>
</dbReference>
<dbReference type="AlphaFoldDB" id="A0A3A3FTW6"/>
<dbReference type="Proteomes" id="UP000265955">
    <property type="component" value="Unassembled WGS sequence"/>
</dbReference>
<evidence type="ECO:0000256" key="5">
    <source>
        <dbReference type="ARBA" id="ARBA00022741"/>
    </source>
</evidence>
<organism evidence="10 11">
    <name type="scientific">Noviherbaspirillum saxi</name>
    <dbReference type="NCBI Taxonomy" id="2320863"/>
    <lineage>
        <taxon>Bacteria</taxon>
        <taxon>Pseudomonadati</taxon>
        <taxon>Pseudomonadota</taxon>
        <taxon>Betaproteobacteria</taxon>
        <taxon>Burkholderiales</taxon>
        <taxon>Oxalobacteraceae</taxon>
        <taxon>Noviherbaspirillum</taxon>
    </lineage>
</organism>
<evidence type="ECO:0000256" key="7">
    <source>
        <dbReference type="ARBA" id="ARBA00048539"/>
    </source>
</evidence>
<dbReference type="InterPro" id="IPR012795">
    <property type="entry name" value="tRNA_Ile_lys_synt_N"/>
</dbReference>
<accession>A0A3A3FTW6</accession>
<evidence type="ECO:0000259" key="9">
    <source>
        <dbReference type="SMART" id="SM00977"/>
    </source>
</evidence>
<keyword evidence="11" id="KW-1185">Reference proteome</keyword>
<evidence type="ECO:0000313" key="11">
    <source>
        <dbReference type="Proteomes" id="UP000265955"/>
    </source>
</evidence>
<dbReference type="GO" id="GO:0005737">
    <property type="term" value="C:cytoplasm"/>
    <property type="evidence" value="ECO:0007669"/>
    <property type="project" value="UniProtKB-SubCell"/>
</dbReference>
<dbReference type="PANTHER" id="PTHR43033:SF1">
    <property type="entry name" value="TRNA(ILE)-LYSIDINE SYNTHASE-RELATED"/>
    <property type="match status" value="1"/>
</dbReference>
<dbReference type="PANTHER" id="PTHR43033">
    <property type="entry name" value="TRNA(ILE)-LYSIDINE SYNTHASE-RELATED"/>
    <property type="match status" value="1"/>
</dbReference>
<comment type="function">
    <text evidence="8">Ligates lysine onto the cytidine present at position 34 of the AUA codon-specific tRNA(Ile) that contains the anticodon CAU, in an ATP-dependent manner. Cytidine is converted to lysidine, thus changing the amino acid specificity of the tRNA from methionine to isoleucine.</text>
</comment>
<dbReference type="NCBIfam" id="TIGR02432">
    <property type="entry name" value="lysidine_TilS_N"/>
    <property type="match status" value="1"/>
</dbReference>
<dbReference type="RefSeq" id="WP_119768652.1">
    <property type="nucleotide sequence ID" value="NZ_QYUO01000001.1"/>
</dbReference>
<gene>
    <name evidence="8 10" type="primary">tilS</name>
    <name evidence="10" type="ORF">D3871_09415</name>
</gene>
<comment type="catalytic activity">
    <reaction evidence="7 8">
        <text>cytidine(34) in tRNA(Ile2) + L-lysine + ATP = lysidine(34) in tRNA(Ile2) + AMP + diphosphate + H(+)</text>
        <dbReference type="Rhea" id="RHEA:43744"/>
        <dbReference type="Rhea" id="RHEA-COMP:10625"/>
        <dbReference type="Rhea" id="RHEA-COMP:10670"/>
        <dbReference type="ChEBI" id="CHEBI:15378"/>
        <dbReference type="ChEBI" id="CHEBI:30616"/>
        <dbReference type="ChEBI" id="CHEBI:32551"/>
        <dbReference type="ChEBI" id="CHEBI:33019"/>
        <dbReference type="ChEBI" id="CHEBI:82748"/>
        <dbReference type="ChEBI" id="CHEBI:83665"/>
        <dbReference type="ChEBI" id="CHEBI:456215"/>
        <dbReference type="EC" id="6.3.4.19"/>
    </reaction>
</comment>
<proteinExistence type="inferred from homology"/>
<dbReference type="SUPFAM" id="SSF56037">
    <property type="entry name" value="PheT/TilS domain"/>
    <property type="match status" value="1"/>
</dbReference>
<dbReference type="InterPro" id="IPR014729">
    <property type="entry name" value="Rossmann-like_a/b/a_fold"/>
</dbReference>
<dbReference type="InterPro" id="IPR012094">
    <property type="entry name" value="tRNA_Ile_lys_synt"/>
</dbReference>
<evidence type="ECO:0000313" key="10">
    <source>
        <dbReference type="EMBL" id="RJF98704.1"/>
    </source>
</evidence>
<feature type="domain" description="Lysidine-tRNA(Ile) synthetase C-terminal" evidence="9">
    <location>
        <begin position="402"/>
        <end position="478"/>
    </location>
</feature>
<dbReference type="GO" id="GO:0032267">
    <property type="term" value="F:tRNA(Ile)-lysidine synthase activity"/>
    <property type="evidence" value="ECO:0007669"/>
    <property type="project" value="UniProtKB-EC"/>
</dbReference>
<comment type="caution">
    <text evidence="10">The sequence shown here is derived from an EMBL/GenBank/DDBJ whole genome shotgun (WGS) entry which is preliminary data.</text>
</comment>
<keyword evidence="3 8" id="KW-0436">Ligase</keyword>
<dbReference type="EMBL" id="QYUO01000001">
    <property type="protein sequence ID" value="RJF98704.1"/>
    <property type="molecule type" value="Genomic_DNA"/>
</dbReference>
<dbReference type="Pfam" id="PF11734">
    <property type="entry name" value="TilS_C"/>
    <property type="match status" value="1"/>
</dbReference>
<name>A0A3A3FTW6_9BURK</name>
<evidence type="ECO:0000256" key="6">
    <source>
        <dbReference type="ARBA" id="ARBA00022840"/>
    </source>
</evidence>
<feature type="binding site" evidence="8">
    <location>
        <begin position="54"/>
        <end position="59"/>
    </location>
    <ligand>
        <name>ATP</name>
        <dbReference type="ChEBI" id="CHEBI:30616"/>
    </ligand>
</feature>
<dbReference type="Pfam" id="PF09179">
    <property type="entry name" value="TilS"/>
    <property type="match status" value="1"/>
</dbReference>
<keyword evidence="6 8" id="KW-0067">ATP-binding</keyword>
<dbReference type="SUPFAM" id="SSF52402">
    <property type="entry name" value="Adenine nucleotide alpha hydrolases-like"/>
    <property type="match status" value="1"/>
</dbReference>
<keyword evidence="4 8" id="KW-0819">tRNA processing</keyword>
<evidence type="ECO:0000256" key="4">
    <source>
        <dbReference type="ARBA" id="ARBA00022694"/>
    </source>
</evidence>